<dbReference type="InterPro" id="IPR051298">
    <property type="entry name" value="Heme_transport/Cell_adhesion"/>
</dbReference>
<dbReference type="PROSITE" id="PS51642">
    <property type="entry name" value="HEMOPEXIN_2"/>
    <property type="match status" value="2"/>
</dbReference>
<sequence length="492" mass="55609">MIIYKRHANKARRTPEEHVYYAGQSAAGRGENEKQNEDSSELGMNLSAVSVKRWKHGPGCGCCCTLTGFRIKGKPDDKGFNQFLQENVTSDGSELASRCTAEGFGAVTLDDQGVMHFFRGHYVWTGYRGVAQLINETWEGLAGSVDAAFRLHHTEEPLLHQRTYVFKGSQVWSFFEGRLVDGFPRPISQEFPGIPDNLDAAVECHAGDCKSDSIIFLKDGTAYIYSPMENPPVKVRQWIALGNCTATVRWMERYYCFNGVNFTGFNPVTGEVLSSKILDARDYFMSCPGRGHGNKLNATLMSIKNRCSGRSFGAFTSDDKDRTYGFRDGWYFRLDSSKDGWHAWPMNHKWKTIKGQVDAVFNWENKMYFIQGSQVYIYLTGQMYIPVLGYPKPVLEELGVTEVDAAFTCPFSSELYVIRGNKLRMVDLKESPRVPSEEKTIINTEVDSAMCNTHGIYLFQGPHHYWYRNVQDLVSATELPKAGNVATQFFDC</sequence>
<dbReference type="SUPFAM" id="SSF50923">
    <property type="entry name" value="Hemopexin-like domain"/>
    <property type="match status" value="2"/>
</dbReference>
<dbReference type="PANTHER" id="PTHR22917">
    <property type="entry name" value="HEMOPEXIN DOMAIN-CONTAINING PROTEIN"/>
    <property type="match status" value="1"/>
</dbReference>
<evidence type="ECO:0000313" key="9">
    <source>
        <dbReference type="Proteomes" id="UP000694569"/>
    </source>
</evidence>
<keyword evidence="3" id="KW-0732">Signal</keyword>
<dbReference type="GO" id="GO:0005615">
    <property type="term" value="C:extracellular space"/>
    <property type="evidence" value="ECO:0007669"/>
    <property type="project" value="TreeGrafter"/>
</dbReference>
<reference evidence="8" key="2">
    <citation type="submission" date="2025-09" db="UniProtKB">
        <authorList>
            <consortium name="Ensembl"/>
        </authorList>
    </citation>
    <scope>IDENTIFICATION</scope>
</reference>
<feature type="region of interest" description="Disordered" evidence="7">
    <location>
        <begin position="22"/>
        <end position="41"/>
    </location>
</feature>
<keyword evidence="9" id="KW-1185">Reference proteome</keyword>
<dbReference type="CDD" id="cd00094">
    <property type="entry name" value="HX"/>
    <property type="match status" value="1"/>
</dbReference>
<feature type="repeat" description="Hemopexin" evidence="6">
    <location>
        <begin position="142"/>
        <end position="194"/>
    </location>
</feature>
<evidence type="ECO:0000256" key="5">
    <source>
        <dbReference type="ARBA" id="ARBA00023180"/>
    </source>
</evidence>
<keyword evidence="2" id="KW-0964">Secreted</keyword>
<dbReference type="Gene3D" id="2.110.10.10">
    <property type="entry name" value="Hemopexin-like domain"/>
    <property type="match status" value="2"/>
</dbReference>
<evidence type="ECO:0000256" key="1">
    <source>
        <dbReference type="ARBA" id="ARBA00004613"/>
    </source>
</evidence>
<dbReference type="InterPro" id="IPR000585">
    <property type="entry name" value="Hemopexin-like_dom"/>
</dbReference>
<dbReference type="OrthoDB" id="8953614at2759"/>
<feature type="repeat" description="Hemopexin" evidence="6">
    <location>
        <begin position="354"/>
        <end position="401"/>
    </location>
</feature>
<organism evidence="8 9">
    <name type="scientific">Leptobrachium leishanense</name>
    <name type="common">Leishan spiny toad</name>
    <dbReference type="NCBI Taxonomy" id="445787"/>
    <lineage>
        <taxon>Eukaryota</taxon>
        <taxon>Metazoa</taxon>
        <taxon>Chordata</taxon>
        <taxon>Craniata</taxon>
        <taxon>Vertebrata</taxon>
        <taxon>Euteleostomi</taxon>
        <taxon>Amphibia</taxon>
        <taxon>Batrachia</taxon>
        <taxon>Anura</taxon>
        <taxon>Pelobatoidea</taxon>
        <taxon>Megophryidae</taxon>
        <taxon>Leptobrachium</taxon>
    </lineage>
</organism>
<evidence type="ECO:0008006" key="10">
    <source>
        <dbReference type="Google" id="ProtNLM"/>
    </source>
</evidence>
<dbReference type="Ensembl" id="ENSLLET00000007400.1">
    <property type="protein sequence ID" value="ENSLLEP00000007108.1"/>
    <property type="gene ID" value="ENSLLEG00000004494.1"/>
</dbReference>
<evidence type="ECO:0000256" key="7">
    <source>
        <dbReference type="SAM" id="MobiDB-lite"/>
    </source>
</evidence>
<dbReference type="InterPro" id="IPR018487">
    <property type="entry name" value="Hemopexin-like_repeat"/>
</dbReference>
<evidence type="ECO:0000313" key="8">
    <source>
        <dbReference type="Ensembl" id="ENSLLEP00000007108.1"/>
    </source>
</evidence>
<reference evidence="8" key="1">
    <citation type="submission" date="2025-08" db="UniProtKB">
        <authorList>
            <consortium name="Ensembl"/>
        </authorList>
    </citation>
    <scope>IDENTIFICATION</scope>
</reference>
<evidence type="ECO:0000256" key="3">
    <source>
        <dbReference type="ARBA" id="ARBA00022729"/>
    </source>
</evidence>
<dbReference type="InterPro" id="IPR036375">
    <property type="entry name" value="Hemopexin-like_dom_sf"/>
</dbReference>
<evidence type="ECO:0000256" key="2">
    <source>
        <dbReference type="ARBA" id="ARBA00022525"/>
    </source>
</evidence>
<dbReference type="Proteomes" id="UP000694569">
    <property type="component" value="Unplaced"/>
</dbReference>
<accession>A0A8C5LYW6</accession>
<comment type="subcellular location">
    <subcellularLocation>
        <location evidence="1">Secreted</location>
    </subcellularLocation>
</comment>
<dbReference type="GeneTree" id="ENSGT00390000009178"/>
<dbReference type="AlphaFoldDB" id="A0A8C5LYW6"/>
<evidence type="ECO:0000256" key="4">
    <source>
        <dbReference type="ARBA" id="ARBA00022737"/>
    </source>
</evidence>
<dbReference type="SMART" id="SM00120">
    <property type="entry name" value="HX"/>
    <property type="match status" value="5"/>
</dbReference>
<keyword evidence="4" id="KW-0677">Repeat</keyword>
<dbReference type="PANTHER" id="PTHR22917:SF9">
    <property type="entry name" value="HEMOPEXIN"/>
    <property type="match status" value="1"/>
</dbReference>
<keyword evidence="5" id="KW-0325">Glycoprotein</keyword>
<proteinExistence type="predicted"/>
<dbReference type="Pfam" id="PF00045">
    <property type="entry name" value="Hemopexin"/>
    <property type="match status" value="2"/>
</dbReference>
<protein>
    <recommendedName>
        <fullName evidence="10">Hemopexin</fullName>
    </recommendedName>
</protein>
<evidence type="ECO:0000256" key="6">
    <source>
        <dbReference type="PROSITE-ProRule" id="PRU01011"/>
    </source>
</evidence>
<name>A0A8C5LYW6_9ANUR</name>